<evidence type="ECO:0008006" key="3">
    <source>
        <dbReference type="Google" id="ProtNLM"/>
    </source>
</evidence>
<evidence type="ECO:0000313" key="2">
    <source>
        <dbReference type="Proteomes" id="UP000612680"/>
    </source>
</evidence>
<keyword evidence="2" id="KW-1185">Reference proteome</keyword>
<gene>
    <name evidence="1" type="ORF">HWI92_21970</name>
</gene>
<dbReference type="EMBL" id="CP056775">
    <property type="protein sequence ID" value="QRR04307.1"/>
    <property type="molecule type" value="Genomic_DNA"/>
</dbReference>
<evidence type="ECO:0000313" key="1">
    <source>
        <dbReference type="EMBL" id="QRR04307.1"/>
    </source>
</evidence>
<dbReference type="Pfam" id="PF14052">
    <property type="entry name" value="Caps_assemb_Wzi"/>
    <property type="match status" value="1"/>
</dbReference>
<accession>A0ABX7IDV4</accession>
<reference evidence="1 2" key="1">
    <citation type="submission" date="2020-06" db="EMBL/GenBank/DDBJ databases">
        <title>Dyadobacter sandarakinus sp. nov., isolated from the soil of the Arctic Yellow River Station.</title>
        <authorList>
            <person name="Zhang Y."/>
            <person name="Peng F."/>
        </authorList>
    </citation>
    <scope>NUCLEOTIDE SEQUENCE [LARGE SCALE GENOMIC DNA]</scope>
    <source>
        <strain evidence="1 2">Q3-56</strain>
    </source>
</reference>
<organism evidence="1 2">
    <name type="scientific">Dyadobacter sandarakinus</name>
    <dbReference type="NCBI Taxonomy" id="2747268"/>
    <lineage>
        <taxon>Bacteria</taxon>
        <taxon>Pseudomonadati</taxon>
        <taxon>Bacteroidota</taxon>
        <taxon>Cytophagia</taxon>
        <taxon>Cytophagales</taxon>
        <taxon>Spirosomataceae</taxon>
        <taxon>Dyadobacter</taxon>
    </lineage>
</organism>
<sequence length="445" mass="49513">MLSGASGQTPFWVYANQYGSVPRDGNFGLAKAGLYKIYNPNNPRTFQWIGGVEAVGSYGRKYDNLFVSDAYLGAKVGAVEILAGQKSMIAGLTDTLMSSGSLAVSGNARPIPRIQIAIPEYLPLYITDGLLAIKASYSDGYLGSSRINYGSVRQVDRTYFHQKTLYLRFGKNIDRWKGYLGFNHQVIWGGEKDIMPLYNMPGSKAYWYMATGKTFEHRKVGNHFGTIDLGGEWKGKKWEYFVYRQNIYETGSLFRVINLKDGLNGLRIRKSGKTGAESSRLDVRSLLIEVVVTESQQNGSPAGGLAIYEKGNYYNHYIYRNGWSYKGQGMGTPLAPAAGITRSDLPRNTGEFTNNNRFLAFHTGVEAIWHHTLIRFKGTYSRNSGTFLSPFEDVKQQLSLALSAEKSFKKLRGVSIYSTISSDIGRLYSNSSGILVGLRKNGFLD</sequence>
<name>A0ABX7IDV4_9BACT</name>
<dbReference type="Gene3D" id="2.40.160.130">
    <property type="entry name" value="Capsule assembly protein Wzi"/>
    <property type="match status" value="1"/>
</dbReference>
<proteinExistence type="predicted"/>
<dbReference type="InterPro" id="IPR038636">
    <property type="entry name" value="Wzi_sf"/>
</dbReference>
<protein>
    <recommendedName>
        <fullName evidence="3">Capsule assembly protein Wzi</fullName>
    </recommendedName>
</protein>
<dbReference type="InterPro" id="IPR026950">
    <property type="entry name" value="Caps_assemb_Wzi"/>
</dbReference>
<dbReference type="Proteomes" id="UP000612680">
    <property type="component" value="Chromosome"/>
</dbReference>